<feature type="compositionally biased region" description="Basic and acidic residues" evidence="1">
    <location>
        <begin position="174"/>
        <end position="254"/>
    </location>
</feature>
<dbReference type="InterPro" id="IPR041232">
    <property type="entry name" value="NPL"/>
</dbReference>
<sequence length="320" mass="35333">MWRVCAVRWPKAVQRWVRYKRNSTQPRWLFNKLSGLSRLIDMPSWFSAKIDAGGTISLHPTHPTTITNACVSQRNPIEEGTRGSLIFEEERTPQLKGPIAAFLRYACEQVVLDLELEAGSVYYLQAKGSLAIDLVGVVKDDIDQDAAPTSQTSQSKTVTLGKRKALASTGGESAPKKAADGKQKKKKAEEKAEEKAAAEEEKKRKAEEKRKVAEEEKKKKAEQKKKETEEKKKVAEENKKKKSEGKKGDGEKSTRGGSSRTTRQRSVASSAYQGSVASSSRRRSVASSVATREGVEEVWGEVDGSGGEEDDGDEEDEEDQ</sequence>
<comment type="caution">
    <text evidence="3">The sequence shown here is derived from an EMBL/GenBank/DDBJ whole genome shotgun (WGS) entry which is preliminary data.</text>
</comment>
<dbReference type="EMBL" id="JAACJK010000124">
    <property type="protein sequence ID" value="KAF5328949.1"/>
    <property type="molecule type" value="Genomic_DNA"/>
</dbReference>
<feature type="compositionally biased region" description="Polar residues" evidence="1">
    <location>
        <begin position="147"/>
        <end position="158"/>
    </location>
</feature>
<accession>A0A8H5F9R4</accession>
<reference evidence="3 4" key="1">
    <citation type="journal article" date="2020" name="ISME J.">
        <title>Uncovering the hidden diversity of litter-decomposition mechanisms in mushroom-forming fungi.</title>
        <authorList>
            <person name="Floudas D."/>
            <person name="Bentzer J."/>
            <person name="Ahren D."/>
            <person name="Johansson T."/>
            <person name="Persson P."/>
            <person name="Tunlid A."/>
        </authorList>
    </citation>
    <scope>NUCLEOTIDE SEQUENCE [LARGE SCALE GENOMIC DNA]</scope>
    <source>
        <strain evidence="3 4">CBS 175.51</strain>
    </source>
</reference>
<dbReference type="Proteomes" id="UP000541558">
    <property type="component" value="Unassembled WGS sequence"/>
</dbReference>
<dbReference type="Pfam" id="PF17800">
    <property type="entry name" value="NPL"/>
    <property type="match status" value="1"/>
</dbReference>
<gene>
    <name evidence="3" type="ORF">D9611_013494</name>
</gene>
<evidence type="ECO:0000313" key="4">
    <source>
        <dbReference type="Proteomes" id="UP000541558"/>
    </source>
</evidence>
<protein>
    <recommendedName>
        <fullName evidence="2">Nucleoplasmin-like domain-containing protein</fullName>
    </recommendedName>
</protein>
<evidence type="ECO:0000259" key="2">
    <source>
        <dbReference type="Pfam" id="PF17800"/>
    </source>
</evidence>
<evidence type="ECO:0000256" key="1">
    <source>
        <dbReference type="SAM" id="MobiDB-lite"/>
    </source>
</evidence>
<evidence type="ECO:0000313" key="3">
    <source>
        <dbReference type="EMBL" id="KAF5328949.1"/>
    </source>
</evidence>
<keyword evidence="4" id="KW-1185">Reference proteome</keyword>
<dbReference type="AlphaFoldDB" id="A0A8H5F9R4"/>
<proteinExistence type="predicted"/>
<feature type="domain" description="Nucleoplasmin-like" evidence="2">
    <location>
        <begin position="46"/>
        <end position="137"/>
    </location>
</feature>
<feature type="compositionally biased region" description="Low complexity" evidence="1">
    <location>
        <begin position="255"/>
        <end position="290"/>
    </location>
</feature>
<feature type="compositionally biased region" description="Acidic residues" evidence="1">
    <location>
        <begin position="296"/>
        <end position="320"/>
    </location>
</feature>
<feature type="region of interest" description="Disordered" evidence="1">
    <location>
        <begin position="145"/>
        <end position="320"/>
    </location>
</feature>
<name>A0A8H5F9R4_9AGAR</name>
<organism evidence="3 4">
    <name type="scientific">Ephemerocybe angulata</name>
    <dbReference type="NCBI Taxonomy" id="980116"/>
    <lineage>
        <taxon>Eukaryota</taxon>
        <taxon>Fungi</taxon>
        <taxon>Dikarya</taxon>
        <taxon>Basidiomycota</taxon>
        <taxon>Agaricomycotina</taxon>
        <taxon>Agaricomycetes</taxon>
        <taxon>Agaricomycetidae</taxon>
        <taxon>Agaricales</taxon>
        <taxon>Agaricineae</taxon>
        <taxon>Psathyrellaceae</taxon>
        <taxon>Ephemerocybe</taxon>
    </lineage>
</organism>